<reference evidence="4 5" key="1">
    <citation type="submission" date="2022-07" db="EMBL/GenBank/DDBJ databases">
        <title>Novel species in genus cellulomonas.</title>
        <authorList>
            <person name="Ye L."/>
        </authorList>
    </citation>
    <scope>NUCLEOTIDE SEQUENCE [LARGE SCALE GENOMIC DNA]</scope>
    <source>
        <strain evidence="5">zg-Y908</strain>
    </source>
</reference>
<gene>
    <name evidence="4" type="ORF">NP075_18120</name>
</gene>
<accession>A0ABY5K7T5</accession>
<evidence type="ECO:0000256" key="2">
    <source>
        <dbReference type="SAM" id="Phobius"/>
    </source>
</evidence>
<keyword evidence="2" id="KW-0472">Membrane</keyword>
<proteinExistence type="predicted"/>
<feature type="transmembrane region" description="Helical" evidence="2">
    <location>
        <begin position="222"/>
        <end position="240"/>
    </location>
</feature>
<sequence>MNRRRVLVAAAVTALALAVPVTATAAGTTPTAVPTALPTTVMTPVPTPVPTGTPAAGASPGGSAPADPRPEPTFGLTVGAQDRVGSGSLFGIRTIAPGFDETRDVVVRNDGSVPGELVLSVVQARLHQEPRDDFFDDLTVNGVTASDLAGQDTVIHTELLAPGESAVVPVRLAFAEASTSGNAAEVGEETFSFWLRADLTDASGRADVTGPMAQTGGLARAAGPWLVLAAGALALAWAVADRRRGVPTD</sequence>
<feature type="compositionally biased region" description="Low complexity" evidence="1">
    <location>
        <begin position="29"/>
        <end position="44"/>
    </location>
</feature>
<dbReference type="RefSeq" id="WP_227563492.1">
    <property type="nucleotide sequence ID" value="NZ_CP101989.1"/>
</dbReference>
<feature type="compositionally biased region" description="Low complexity" evidence="1">
    <location>
        <begin position="52"/>
        <end position="66"/>
    </location>
</feature>
<keyword evidence="2" id="KW-0812">Transmembrane</keyword>
<evidence type="ECO:0000256" key="1">
    <source>
        <dbReference type="SAM" id="MobiDB-lite"/>
    </source>
</evidence>
<organism evidence="4 5">
    <name type="scientific">Cellulomonas wangsupingiae</name>
    <dbReference type="NCBI Taxonomy" id="2968085"/>
    <lineage>
        <taxon>Bacteria</taxon>
        <taxon>Bacillati</taxon>
        <taxon>Actinomycetota</taxon>
        <taxon>Actinomycetes</taxon>
        <taxon>Micrococcales</taxon>
        <taxon>Cellulomonadaceae</taxon>
        <taxon>Cellulomonas</taxon>
    </lineage>
</organism>
<keyword evidence="3" id="KW-0732">Signal</keyword>
<evidence type="ECO:0000256" key="3">
    <source>
        <dbReference type="SAM" id="SignalP"/>
    </source>
</evidence>
<keyword evidence="5" id="KW-1185">Reference proteome</keyword>
<evidence type="ECO:0000313" key="4">
    <source>
        <dbReference type="EMBL" id="UUI65001.1"/>
    </source>
</evidence>
<feature type="signal peptide" evidence="3">
    <location>
        <begin position="1"/>
        <end position="25"/>
    </location>
</feature>
<dbReference type="Proteomes" id="UP001317322">
    <property type="component" value="Chromosome"/>
</dbReference>
<dbReference type="EMBL" id="CP101989">
    <property type="protein sequence ID" value="UUI65001.1"/>
    <property type="molecule type" value="Genomic_DNA"/>
</dbReference>
<evidence type="ECO:0008006" key="6">
    <source>
        <dbReference type="Google" id="ProtNLM"/>
    </source>
</evidence>
<protein>
    <recommendedName>
        <fullName evidence="6">DUF916 domain-containing protein</fullName>
    </recommendedName>
</protein>
<feature type="chain" id="PRO_5046879764" description="DUF916 domain-containing protein" evidence="3">
    <location>
        <begin position="26"/>
        <end position="249"/>
    </location>
</feature>
<evidence type="ECO:0000313" key="5">
    <source>
        <dbReference type="Proteomes" id="UP001317322"/>
    </source>
</evidence>
<keyword evidence="2" id="KW-1133">Transmembrane helix</keyword>
<name>A0ABY5K7T5_9CELL</name>
<feature type="region of interest" description="Disordered" evidence="1">
    <location>
        <begin position="29"/>
        <end position="75"/>
    </location>
</feature>